<name>A0A5J4ZUX4_9ASTE</name>
<reference evidence="1 2" key="1">
    <citation type="submission" date="2019-09" db="EMBL/GenBank/DDBJ databases">
        <title>A chromosome-level genome assembly of the Chinese tupelo Nyssa sinensis.</title>
        <authorList>
            <person name="Yang X."/>
            <person name="Kang M."/>
            <person name="Yang Y."/>
            <person name="Xiong H."/>
            <person name="Wang M."/>
            <person name="Zhang Z."/>
            <person name="Wang Z."/>
            <person name="Wu H."/>
            <person name="Ma T."/>
            <person name="Liu J."/>
            <person name="Xi Z."/>
        </authorList>
    </citation>
    <scope>NUCLEOTIDE SEQUENCE [LARGE SCALE GENOMIC DNA]</scope>
    <source>
        <strain evidence="1">J267</strain>
        <tissue evidence="1">Leaf</tissue>
    </source>
</reference>
<gene>
    <name evidence="1" type="ORF">F0562_012192</name>
</gene>
<dbReference type="PANTHER" id="PTHR31170">
    <property type="entry name" value="BNAC04G53230D PROTEIN"/>
    <property type="match status" value="1"/>
</dbReference>
<keyword evidence="2" id="KW-1185">Reference proteome</keyword>
<dbReference type="EMBL" id="CM018048">
    <property type="protein sequence ID" value="KAA8521498.1"/>
    <property type="molecule type" value="Genomic_DNA"/>
</dbReference>
<accession>A0A5J4ZUX4</accession>
<protein>
    <submittedName>
        <fullName evidence="1">Uncharacterized protein</fullName>
    </submittedName>
</protein>
<evidence type="ECO:0000313" key="1">
    <source>
        <dbReference type="EMBL" id="KAA8521498.1"/>
    </source>
</evidence>
<sequence>MSGNEVDHVSISIDKKLAESSQVTFKACIFRVHGRLRNENTRAYEPEIIAIGPHHRGSEKLRGMEKHKLRYLQLLLLRKTESSLAKYVASMKGLERRARECYAESINLSTDEFVEMMILDGCFIIELFRKSLLNDVRERDRDDPIFQLSQIEHGIRHDLMLFENQLPMFILLELLQLTKESDTRDNIVDLALNFLGGVQYKNDDEWEFIKSTIEFREAGIKFKPHTKSTTLLDIKFEKGILRIPPLTINDLQNVCLEI</sequence>
<organism evidence="1 2">
    <name type="scientific">Nyssa sinensis</name>
    <dbReference type="NCBI Taxonomy" id="561372"/>
    <lineage>
        <taxon>Eukaryota</taxon>
        <taxon>Viridiplantae</taxon>
        <taxon>Streptophyta</taxon>
        <taxon>Embryophyta</taxon>
        <taxon>Tracheophyta</taxon>
        <taxon>Spermatophyta</taxon>
        <taxon>Magnoliopsida</taxon>
        <taxon>eudicotyledons</taxon>
        <taxon>Gunneridae</taxon>
        <taxon>Pentapetalae</taxon>
        <taxon>asterids</taxon>
        <taxon>Cornales</taxon>
        <taxon>Nyssaceae</taxon>
        <taxon>Nyssa</taxon>
    </lineage>
</organism>
<dbReference type="InterPro" id="IPR004158">
    <property type="entry name" value="DUF247_pln"/>
</dbReference>
<dbReference type="Proteomes" id="UP000325577">
    <property type="component" value="Linkage Group LG5"/>
</dbReference>
<dbReference type="Pfam" id="PF03140">
    <property type="entry name" value="DUF247"/>
    <property type="match status" value="1"/>
</dbReference>
<dbReference type="OrthoDB" id="672127at2759"/>
<evidence type="ECO:0000313" key="2">
    <source>
        <dbReference type="Proteomes" id="UP000325577"/>
    </source>
</evidence>
<dbReference type="PANTHER" id="PTHR31170:SF17">
    <property type="match status" value="1"/>
</dbReference>
<proteinExistence type="predicted"/>
<dbReference type="AlphaFoldDB" id="A0A5J4ZUX4"/>